<organism evidence="1 2">
    <name type="scientific">Burkholderia ambifaria (strain ATCC BAA-244 / DSM 16087 / CCUG 44356 / LMG 19182 / AMMD)</name>
    <name type="common">Burkholderia cepacia (strain AMMD)</name>
    <dbReference type="NCBI Taxonomy" id="339670"/>
    <lineage>
        <taxon>Bacteria</taxon>
        <taxon>Pseudomonadati</taxon>
        <taxon>Pseudomonadota</taxon>
        <taxon>Betaproteobacteria</taxon>
        <taxon>Burkholderiales</taxon>
        <taxon>Burkholderiaceae</taxon>
        <taxon>Burkholderia</taxon>
        <taxon>Burkholderia cepacia complex</taxon>
    </lineage>
</organism>
<dbReference type="Proteomes" id="UP000000662">
    <property type="component" value="Chromosome 2"/>
</dbReference>
<evidence type="ECO:0000313" key="2">
    <source>
        <dbReference type="Proteomes" id="UP000000662"/>
    </source>
</evidence>
<name>Q0B4T7_BURCM</name>
<dbReference type="KEGG" id="bam:Bamb_5289"/>
<sequence>MESPLSVTYHQDESRAEVRVDPVAGEGFALGVKYPPRVMMCWRDGGGGRSDAHLLDPTHHVFRNDADACGVAIALAQRFNAGAMPAAAGATRLCSPAS</sequence>
<dbReference type="AlphaFoldDB" id="Q0B4T7"/>
<keyword evidence="2" id="KW-1185">Reference proteome</keyword>
<dbReference type="EMBL" id="CP000441">
    <property type="protein sequence ID" value="ABI90836.1"/>
    <property type="molecule type" value="Genomic_DNA"/>
</dbReference>
<accession>Q0B4T7</accession>
<reference evidence="1" key="1">
    <citation type="submission" date="2006-08" db="EMBL/GenBank/DDBJ databases">
        <title>Complete sequence of Chromosome 2 of Burkholderia cepacia AMMD.</title>
        <authorList>
            <consortium name="US DOE Joint Genome Institute"/>
            <person name="Copeland A."/>
            <person name="Lucas S."/>
            <person name="Lapidus A."/>
            <person name="Barry K."/>
            <person name="Detter J.C."/>
            <person name="Glavina del Rio T."/>
            <person name="Hammon N."/>
            <person name="Israni S."/>
            <person name="Pitluck S."/>
            <person name="Bruce D."/>
            <person name="Chain P."/>
            <person name="Malfatti S."/>
            <person name="Shin M."/>
            <person name="Vergez L."/>
            <person name="Schmutz J."/>
            <person name="Larimer F."/>
            <person name="Land M."/>
            <person name="Hauser L."/>
            <person name="Kyrpides N."/>
            <person name="Kim E."/>
            <person name="Parke J."/>
            <person name="Coenye T."/>
            <person name="Konstantinidis K."/>
            <person name="Ramette A."/>
            <person name="Tiedje J."/>
            <person name="Richardson P."/>
        </authorList>
    </citation>
    <scope>NUCLEOTIDE SEQUENCE</scope>
    <source>
        <strain evidence="1">AMMD</strain>
    </source>
</reference>
<dbReference type="PATRIC" id="fig|339670.21.peg.5695"/>
<gene>
    <name evidence="1" type="ordered locus">Bamb_5289</name>
</gene>
<evidence type="ECO:0000313" key="1">
    <source>
        <dbReference type="EMBL" id="ABI90836.1"/>
    </source>
</evidence>
<protein>
    <submittedName>
        <fullName evidence="1">Uncharacterized protein</fullName>
    </submittedName>
</protein>
<proteinExistence type="predicted"/>